<evidence type="ECO:0000313" key="3">
    <source>
        <dbReference type="Proteomes" id="UP000182011"/>
    </source>
</evidence>
<accession>A0A0S4MQH5</accession>
<dbReference type="Proteomes" id="UP000182200">
    <property type="component" value="Unassembled WGS sequence"/>
</dbReference>
<sequence length="299" mass="34144">MEGRNFKIFLILVFFSEWLLSSSNSFSFFVSASDSNSQTVRSKVNYTRLALVGVGTAGTMAVIHVYQQHAWWSGQRGPFHIVNDWDYALNIDKVGHFYGATLISNLFSSSLQWAGVEKKRAMIYGAMLGSIFGLYVEFEDGFATDWGFSPGDAMGNILGAWYPVAQHYVPFLRNFNFKWSYIPTTQLKTGKKKIFIDDHEGQTMWLSISISNFLPEKIEKFYPDFLNIAIGYGVRDLDGLGGGKREFYIALDYNLEKLPGDGWFWNLIKKNLNYIHLPAPTLRLTPKVAFWGFFFSKKI</sequence>
<evidence type="ECO:0000313" key="1">
    <source>
        <dbReference type="EMBL" id="CUS93386.1"/>
    </source>
</evidence>
<keyword evidence="4" id="KW-1185">Reference proteome</keyword>
<protein>
    <submittedName>
        <fullName evidence="2">Predicted lipoprotein (DUF2279)</fullName>
    </submittedName>
</protein>
<dbReference type="Pfam" id="PF10043">
    <property type="entry name" value="DUF2279"/>
    <property type="match status" value="1"/>
</dbReference>
<accession>A0A0P1LCW0</accession>
<accession>A0A0P1LHD0</accession>
<dbReference type="STRING" id="1633631.GCA_001442925_00141"/>
<accession>A0A0P1NU99</accession>
<evidence type="ECO:0000313" key="4">
    <source>
        <dbReference type="Proteomes" id="UP000182200"/>
    </source>
</evidence>
<dbReference type="Proteomes" id="UP000182011">
    <property type="component" value="Unassembled WGS sequence"/>
</dbReference>
<accession>A0A0P1LWQ1</accession>
<dbReference type="EMBL" id="FAOP01000001">
    <property type="protein sequence ID" value="CUU00949.1"/>
    <property type="molecule type" value="Genomic_DNA"/>
</dbReference>
<dbReference type="AlphaFoldDB" id="A0A0P1LHD0"/>
<accession>A0A0P1ME97</accession>
<accession>A0A0P1P8I0</accession>
<evidence type="ECO:0000313" key="2">
    <source>
        <dbReference type="EMBL" id="CUU00949.1"/>
    </source>
</evidence>
<accession>A0A0N7MRC3</accession>
<reference evidence="1 4" key="2">
    <citation type="submission" date="2015-11" db="EMBL/GenBank/DDBJ databases">
        <authorList>
            <person name="Varghese N."/>
        </authorList>
    </citation>
    <scope>NUCLEOTIDE SEQUENCE [LARGE SCALE GENOMIC DNA]</scope>
    <source>
        <strain evidence="1 4">JGI-8</strain>
    </source>
</reference>
<dbReference type="InterPro" id="IPR018736">
    <property type="entry name" value="DUF2279_periplasmic_lipo"/>
</dbReference>
<dbReference type="EMBL" id="CZVI01000035">
    <property type="protein sequence ID" value="CUS93386.1"/>
    <property type="molecule type" value="Genomic_DNA"/>
</dbReference>
<accession>A0A0P1LK52</accession>
<organism evidence="2 3">
    <name type="scientific">Candidatus Kryptonium thompsonii</name>
    <dbReference type="NCBI Taxonomy" id="1633631"/>
    <lineage>
        <taxon>Bacteria</taxon>
        <taxon>Pseudomonadati</taxon>
        <taxon>Candidatus Kryptoniota</taxon>
        <taxon>Candidatus Kryptonium</taxon>
    </lineage>
</organism>
<proteinExistence type="predicted"/>
<accession>A0A0P1MQY9</accession>
<accession>A0A0N7MQJ9</accession>
<reference evidence="2 3" key="1">
    <citation type="submission" date="2015-11" db="EMBL/GenBank/DDBJ databases">
        <authorList>
            <person name="Zhang Y."/>
            <person name="Guo Z."/>
        </authorList>
    </citation>
    <scope>NUCLEOTIDE SEQUENCE [LARGE SCALE GENOMIC DNA]</scope>
    <source>
        <strain evidence="2">JGI-4</strain>
    </source>
</reference>
<keyword evidence="2" id="KW-0449">Lipoprotein</keyword>
<accession>A0A0P1MEU6</accession>
<name>A0A0P1LHD0_9BACT</name>
<gene>
    <name evidence="2" type="ORF">JGI4_00141</name>
    <name evidence="1" type="ORF">JGI8_01807</name>
</gene>